<evidence type="ECO:0000313" key="5">
    <source>
        <dbReference type="EMBL" id="HBU50696.1"/>
    </source>
</evidence>
<dbReference type="Gene3D" id="2.60.120.10">
    <property type="entry name" value="Jelly Rolls"/>
    <property type="match status" value="1"/>
</dbReference>
<protein>
    <submittedName>
        <fullName evidence="5">Cupin domain-containing protein</fullName>
    </submittedName>
</protein>
<proteinExistence type="predicted"/>
<evidence type="ECO:0000313" key="7">
    <source>
        <dbReference type="Proteomes" id="UP000264779"/>
    </source>
</evidence>
<organism evidence="5 7">
    <name type="scientific">Alteromonas australica</name>
    <dbReference type="NCBI Taxonomy" id="589873"/>
    <lineage>
        <taxon>Bacteria</taxon>
        <taxon>Pseudomonadati</taxon>
        <taxon>Pseudomonadota</taxon>
        <taxon>Gammaproteobacteria</taxon>
        <taxon>Alteromonadales</taxon>
        <taxon>Alteromonadaceae</taxon>
        <taxon>Alteromonas/Salinimonas group</taxon>
        <taxon>Alteromonas</taxon>
    </lineage>
</organism>
<dbReference type="Proteomes" id="UP000264779">
    <property type="component" value="Unassembled WGS sequence"/>
</dbReference>
<feature type="domain" description="Cupin type-2" evidence="3">
    <location>
        <begin position="77"/>
        <end position="140"/>
    </location>
</feature>
<evidence type="ECO:0000256" key="2">
    <source>
        <dbReference type="SAM" id="SignalP"/>
    </source>
</evidence>
<accession>A0A358DWR3</accession>
<dbReference type="GO" id="GO:0046872">
    <property type="term" value="F:metal ion binding"/>
    <property type="evidence" value="ECO:0007669"/>
    <property type="project" value="UniProtKB-KW"/>
</dbReference>
<name>A0A358DWR3_9ALTE</name>
<dbReference type="InterPro" id="IPR013096">
    <property type="entry name" value="Cupin_2"/>
</dbReference>
<dbReference type="EMBL" id="DONK01000081">
    <property type="protein sequence ID" value="HBU50696.1"/>
    <property type="molecule type" value="Genomic_DNA"/>
</dbReference>
<dbReference type="PANTHER" id="PTHR35848">
    <property type="entry name" value="OXALATE-BINDING PROTEIN"/>
    <property type="match status" value="1"/>
</dbReference>
<dbReference type="InterPro" id="IPR051610">
    <property type="entry name" value="GPI/OXD"/>
</dbReference>
<evidence type="ECO:0000313" key="4">
    <source>
        <dbReference type="EMBL" id="HAW76161.1"/>
    </source>
</evidence>
<gene>
    <name evidence="4" type="ORF">DCW74_10555</name>
    <name evidence="5" type="ORF">DEB45_05490</name>
</gene>
<keyword evidence="2" id="KW-0732">Signal</keyword>
<sequence>MKIAETIKHTVVTTFVALTAIATAATFTYARAENTPSFVLPQDKAVVDKGDGWVFYQYFNDETVGTSPSLVGMAVIQADKEIHPPHKHSDEEFLLVTQGAGEWNVKGKVFKAKAGDLLYAAPWDGHGVKNTGEEDLVFVVFKWQSKGVPVMNKPEGEEAN</sequence>
<dbReference type="AlphaFoldDB" id="A0A358DWR3"/>
<reference evidence="6 7" key="1">
    <citation type="journal article" date="2018" name="Nat. Biotechnol.">
        <title>A standardized bacterial taxonomy based on genome phylogeny substantially revises the tree of life.</title>
        <authorList>
            <person name="Parks D.H."/>
            <person name="Chuvochina M."/>
            <person name="Waite D.W."/>
            <person name="Rinke C."/>
            <person name="Skarshewski A."/>
            <person name="Chaumeil P.A."/>
            <person name="Hugenholtz P."/>
        </authorList>
    </citation>
    <scope>NUCLEOTIDE SEQUENCE [LARGE SCALE GENOMIC DNA]</scope>
    <source>
        <strain evidence="5">UBA11621</strain>
        <strain evidence="4">UBA11978</strain>
    </source>
</reference>
<dbReference type="InterPro" id="IPR014710">
    <property type="entry name" value="RmlC-like_jellyroll"/>
</dbReference>
<feature type="chain" id="PRO_5033352887" evidence="2">
    <location>
        <begin position="25"/>
        <end position="160"/>
    </location>
</feature>
<dbReference type="SUPFAM" id="SSF51182">
    <property type="entry name" value="RmlC-like cupins"/>
    <property type="match status" value="1"/>
</dbReference>
<evidence type="ECO:0000256" key="1">
    <source>
        <dbReference type="ARBA" id="ARBA00022723"/>
    </source>
</evidence>
<dbReference type="InterPro" id="IPR011051">
    <property type="entry name" value="RmlC_Cupin_sf"/>
</dbReference>
<keyword evidence="1" id="KW-0479">Metal-binding</keyword>
<dbReference type="Pfam" id="PF07883">
    <property type="entry name" value="Cupin_2"/>
    <property type="match status" value="1"/>
</dbReference>
<dbReference type="Proteomes" id="UP000263517">
    <property type="component" value="Unassembled WGS sequence"/>
</dbReference>
<dbReference type="RefSeq" id="WP_272965431.1">
    <property type="nucleotide sequence ID" value="NZ_CALBIY010000007.1"/>
</dbReference>
<feature type="signal peptide" evidence="2">
    <location>
        <begin position="1"/>
        <end position="24"/>
    </location>
</feature>
<evidence type="ECO:0000259" key="3">
    <source>
        <dbReference type="Pfam" id="PF07883"/>
    </source>
</evidence>
<evidence type="ECO:0000313" key="6">
    <source>
        <dbReference type="Proteomes" id="UP000263517"/>
    </source>
</evidence>
<dbReference type="PANTHER" id="PTHR35848:SF6">
    <property type="entry name" value="CUPIN TYPE-2 DOMAIN-CONTAINING PROTEIN"/>
    <property type="match status" value="1"/>
</dbReference>
<dbReference type="EMBL" id="DNAN01000373">
    <property type="protein sequence ID" value="HAW76161.1"/>
    <property type="molecule type" value="Genomic_DNA"/>
</dbReference>
<comment type="caution">
    <text evidence="5">The sequence shown here is derived from an EMBL/GenBank/DDBJ whole genome shotgun (WGS) entry which is preliminary data.</text>
</comment>